<dbReference type="RefSeq" id="XP_041684384.1">
    <property type="nucleotide sequence ID" value="XM_041834085.1"/>
</dbReference>
<keyword evidence="2" id="KW-1185">Reference proteome</keyword>
<organism evidence="1 2">
    <name type="scientific">Fusarium mangiferae</name>
    <name type="common">Mango malformation disease fungus</name>
    <dbReference type="NCBI Taxonomy" id="192010"/>
    <lineage>
        <taxon>Eukaryota</taxon>
        <taxon>Fungi</taxon>
        <taxon>Dikarya</taxon>
        <taxon>Ascomycota</taxon>
        <taxon>Pezizomycotina</taxon>
        <taxon>Sordariomycetes</taxon>
        <taxon>Hypocreomycetidae</taxon>
        <taxon>Hypocreales</taxon>
        <taxon>Nectriaceae</taxon>
        <taxon>Fusarium</taxon>
        <taxon>Fusarium fujikuroi species complex</taxon>
    </lineage>
</organism>
<dbReference type="Proteomes" id="UP000184255">
    <property type="component" value="Unassembled WGS sequence"/>
</dbReference>
<accession>A0A1L7TN20</accession>
<name>A0A1L7TN20_FUSMA</name>
<protein>
    <submittedName>
        <fullName evidence="1">Uncharacterized protein</fullName>
    </submittedName>
</protein>
<dbReference type="VEuPathDB" id="FungiDB:FMAN_11290"/>
<sequence length="563" mass="64613">MSPMASPVASRASLLGLPLELRDQIYYYYFKADGGYVSDGDKLLQASGQTAQISLILACRSIASETRHLPFTLNPITFSTVYRPDWRKQALMLNQIAHHHIYLLRGMVLRLGRLLTPDMYEEPSPEYSQYMHIVMEEVAEFIRNWDRRTELSTEVRNSCAFFDAQEFRDGAGSRVGAASIRLRGDDSTVALKRTRSYLLRQLADKHPTEFSQAIEEILPGWNDSHSIDDFFSLGFDSWAMPTRSEVKKMVDLMQNTKYWQNGDAWYHLGFDIPGYNGSKYRYKRKYWFSATAQAIRFLRQLPRKQRFLISKLILNEERYAAAFPESHIIGMIPFCRENPKLHVEHRINLWRNILARGDDKRIRGLMFCIEGPPLVLDNTPEWHQIVPGFIGRAFTGFILHLLEALKEGLPSDSYSLIVSGYPDLNRATEVFSTSIKPHIAWLTANMTDCIAYRLIAPSGHHEYPFPTRNSTGGVAPVSERSAIIQCDFTLDQPWDWEKIYDESEVSTVSTLGRLSIFGVGNGDDFLDVTTDMLDWESILRESYEMEELSEGLFAEPCNDRYLA</sequence>
<reference evidence="2" key="1">
    <citation type="journal article" date="2016" name="Genome Biol. Evol.">
        <title>Comparative 'omics' of the Fusarium fujikuroi species complex highlights differences in genetic potential and metabolite synthesis.</title>
        <authorList>
            <person name="Niehaus E.-M."/>
            <person name="Muensterkoetter M."/>
            <person name="Proctor R.H."/>
            <person name="Brown D.W."/>
            <person name="Sharon A."/>
            <person name="Idan Y."/>
            <person name="Oren-Young L."/>
            <person name="Sieber C.M."/>
            <person name="Novak O."/>
            <person name="Pencik A."/>
            <person name="Tarkowska D."/>
            <person name="Hromadova K."/>
            <person name="Freeman S."/>
            <person name="Maymon M."/>
            <person name="Elazar M."/>
            <person name="Youssef S.A."/>
            <person name="El-Shabrawy E.S.M."/>
            <person name="Shalaby A.B.A."/>
            <person name="Houterman P."/>
            <person name="Brock N.L."/>
            <person name="Burkhardt I."/>
            <person name="Tsavkelova E.A."/>
            <person name="Dickschat J.S."/>
            <person name="Galuszka P."/>
            <person name="Gueldener U."/>
            <person name="Tudzynski B."/>
        </authorList>
    </citation>
    <scope>NUCLEOTIDE SEQUENCE [LARGE SCALE GENOMIC DNA]</scope>
    <source>
        <strain evidence="2">MRC7560</strain>
    </source>
</reference>
<dbReference type="AlphaFoldDB" id="A0A1L7TN20"/>
<dbReference type="EMBL" id="FCQH01000008">
    <property type="protein sequence ID" value="CVK97055.1"/>
    <property type="molecule type" value="Genomic_DNA"/>
</dbReference>
<gene>
    <name evidence="1" type="ORF">FMAN_11290</name>
</gene>
<comment type="caution">
    <text evidence="1">The sequence shown here is derived from an EMBL/GenBank/DDBJ whole genome shotgun (WGS) entry which is preliminary data.</text>
</comment>
<dbReference type="GeneID" id="65090541"/>
<proteinExistence type="predicted"/>
<evidence type="ECO:0000313" key="1">
    <source>
        <dbReference type="EMBL" id="CVK97055.1"/>
    </source>
</evidence>
<evidence type="ECO:0000313" key="2">
    <source>
        <dbReference type="Proteomes" id="UP000184255"/>
    </source>
</evidence>